<accession>A0A840CYR9</accession>
<dbReference type="AlphaFoldDB" id="A0A840CYR9"/>
<protein>
    <recommendedName>
        <fullName evidence="3">DUF3575 domain-containing protein</fullName>
    </recommendedName>
</protein>
<dbReference type="InterPro" id="IPR021958">
    <property type="entry name" value="DUF3575"/>
</dbReference>
<dbReference type="EMBL" id="JACIER010000014">
    <property type="protein sequence ID" value="MBB4045267.1"/>
    <property type="molecule type" value="Genomic_DNA"/>
</dbReference>
<reference evidence="1" key="1">
    <citation type="submission" date="2020-08" db="EMBL/GenBank/DDBJ databases">
        <title>Genomic Encyclopedia of Type Strains, Phase IV (KMG-IV): sequencing the most valuable type-strain genomes for metagenomic binning, comparative biology and taxonomic classification.</title>
        <authorList>
            <person name="Goeker M."/>
        </authorList>
    </citation>
    <scope>NUCLEOTIDE SEQUENCE [LARGE SCALE GENOMIC DNA]</scope>
    <source>
        <strain evidence="1">DSM 105720</strain>
    </source>
</reference>
<sequence length="449" mass="50435">MTAHILQTLVFFILPWVNPPQDTPHPGGFQGSALGAKIWYYPINRTELRTDYRRNASMFAALDTLLGSGALAQQVDTVFITAAASPIGHAEYNRKLSSARAHAMSEYIGRRYGIENARCRIKSTGVDWEGFRSLMEKDEDFPCRDAILALTNSSRDENGKLWLLRSVCDKSTQERLIGEIYPLLQYVSVRVLLKDSSEIPADGGSPLRQLVESPRNSRLQVADTLIRIPAVQVVMRDTVYIRQTDTLYLYKEAEILREPEKAGGNGTDRSLHLALKSNLLYDAALLPNLSLEAYLGNNWSAVVEGNWSWWSKPRAAGTRWYHRVQLAGVELRRWIGTPGPLQGHAIGVYGMGGTYDIRLFPKNERSLGRLSNWSWTAGLSYGYSFPVAKRINVELGLAAGYATGHYYLNDWCVEINEGAKRAEKKLHYWGPTRVGVSLVWLIGTVRNKK</sequence>
<dbReference type="InterPro" id="IPR036737">
    <property type="entry name" value="OmpA-like_sf"/>
</dbReference>
<dbReference type="Gene3D" id="3.30.1330.60">
    <property type="entry name" value="OmpA-like domain"/>
    <property type="match status" value="1"/>
</dbReference>
<evidence type="ECO:0000313" key="2">
    <source>
        <dbReference type="Proteomes" id="UP000560658"/>
    </source>
</evidence>
<organism evidence="1 2">
    <name type="scientific">Bacteroides reticulotermitis</name>
    <dbReference type="NCBI Taxonomy" id="1133319"/>
    <lineage>
        <taxon>Bacteria</taxon>
        <taxon>Pseudomonadati</taxon>
        <taxon>Bacteroidota</taxon>
        <taxon>Bacteroidia</taxon>
        <taxon>Bacteroidales</taxon>
        <taxon>Bacteroidaceae</taxon>
        <taxon>Bacteroides</taxon>
    </lineage>
</organism>
<gene>
    <name evidence="1" type="ORF">GGR06_003079</name>
</gene>
<proteinExistence type="predicted"/>
<evidence type="ECO:0008006" key="3">
    <source>
        <dbReference type="Google" id="ProtNLM"/>
    </source>
</evidence>
<dbReference type="SUPFAM" id="SSF103088">
    <property type="entry name" value="OmpA-like"/>
    <property type="match status" value="1"/>
</dbReference>
<name>A0A840CYR9_9BACE</name>
<comment type="caution">
    <text evidence="1">The sequence shown here is derived from an EMBL/GenBank/DDBJ whole genome shotgun (WGS) entry which is preliminary data.</text>
</comment>
<dbReference type="RefSeq" id="WP_183209131.1">
    <property type="nucleotide sequence ID" value="NZ_JACIER010000014.1"/>
</dbReference>
<dbReference type="Proteomes" id="UP000560658">
    <property type="component" value="Unassembled WGS sequence"/>
</dbReference>
<evidence type="ECO:0000313" key="1">
    <source>
        <dbReference type="EMBL" id="MBB4045267.1"/>
    </source>
</evidence>
<dbReference type="Pfam" id="PF12099">
    <property type="entry name" value="DUF3575"/>
    <property type="match status" value="1"/>
</dbReference>
<keyword evidence="2" id="KW-1185">Reference proteome</keyword>